<dbReference type="SUPFAM" id="SSF81406">
    <property type="entry name" value="Mitochondrial cytochrome c oxidase subunit IV"/>
    <property type="match status" value="1"/>
</dbReference>
<evidence type="ECO:0000256" key="5">
    <source>
        <dbReference type="ARBA" id="ARBA00022792"/>
    </source>
</evidence>
<dbReference type="InterPro" id="IPR004203">
    <property type="entry name" value="Cyt_c_oxidase_su4_fam"/>
</dbReference>
<accession>A0A0D7A7G1</accession>
<comment type="pathway">
    <text evidence="2">Energy metabolism; oxidative phosphorylation.</text>
</comment>
<dbReference type="Pfam" id="PF02936">
    <property type="entry name" value="COX4"/>
    <property type="match status" value="1"/>
</dbReference>
<protein>
    <submittedName>
        <fullName evidence="13">Cytochrome c oxidase subunit IV</fullName>
    </submittedName>
</protein>
<keyword evidence="10 12" id="KW-0472">Membrane</keyword>
<dbReference type="EMBL" id="KN882019">
    <property type="protein sequence ID" value="KIY46942.1"/>
    <property type="molecule type" value="Genomic_DNA"/>
</dbReference>
<keyword evidence="8" id="KW-0560">Oxidoreductase</keyword>
<evidence type="ECO:0000256" key="12">
    <source>
        <dbReference type="SAM" id="Phobius"/>
    </source>
</evidence>
<evidence type="ECO:0000313" key="14">
    <source>
        <dbReference type="Proteomes" id="UP000054144"/>
    </source>
</evidence>
<evidence type="ECO:0000256" key="8">
    <source>
        <dbReference type="ARBA" id="ARBA00023002"/>
    </source>
</evidence>
<dbReference type="InterPro" id="IPR036639">
    <property type="entry name" value="Cyt_c_oxidase_su4_sf"/>
</dbReference>
<keyword evidence="6" id="KW-0809">Transit peptide</keyword>
<evidence type="ECO:0000256" key="10">
    <source>
        <dbReference type="ARBA" id="ARBA00023136"/>
    </source>
</evidence>
<keyword evidence="7 12" id="KW-1133">Transmembrane helix</keyword>
<name>A0A0D7A7G1_9AGAR</name>
<dbReference type="FunFam" id="1.10.442.10:FF:000002">
    <property type="entry name" value="Cytochrome c oxidase subunit V"/>
    <property type="match status" value="1"/>
</dbReference>
<dbReference type="GO" id="GO:0006123">
    <property type="term" value="P:mitochondrial electron transport, cytochrome c to oxygen"/>
    <property type="evidence" value="ECO:0007669"/>
    <property type="project" value="InterPro"/>
</dbReference>
<keyword evidence="5" id="KW-0999">Mitochondrion inner membrane</keyword>
<dbReference type="AlphaFoldDB" id="A0A0D7A7G1"/>
<dbReference type="OrthoDB" id="186013at2759"/>
<keyword evidence="4 12" id="KW-0812">Transmembrane</keyword>
<dbReference type="Gene3D" id="1.10.442.10">
    <property type="entry name" value="Cytochrome c oxidase subunit IV"/>
    <property type="match status" value="1"/>
</dbReference>
<comment type="similarity">
    <text evidence="3">Belongs to the cytochrome c oxidase IV family.</text>
</comment>
<evidence type="ECO:0000256" key="6">
    <source>
        <dbReference type="ARBA" id="ARBA00022946"/>
    </source>
</evidence>
<proteinExistence type="inferred from homology"/>
<evidence type="ECO:0000313" key="13">
    <source>
        <dbReference type="EMBL" id="KIY46942.1"/>
    </source>
</evidence>
<dbReference type="GO" id="GO:0016491">
    <property type="term" value="F:oxidoreductase activity"/>
    <property type="evidence" value="ECO:0007669"/>
    <property type="project" value="UniProtKB-KW"/>
</dbReference>
<comment type="subcellular location">
    <subcellularLocation>
        <location evidence="1">Mitochondrion inner membrane</location>
        <topology evidence="1">Single-pass membrane protein</topology>
    </subcellularLocation>
</comment>
<dbReference type="CDD" id="cd00922">
    <property type="entry name" value="Cyt_c_Oxidase_IV"/>
    <property type="match status" value="1"/>
</dbReference>
<dbReference type="GO" id="GO:0005743">
    <property type="term" value="C:mitochondrial inner membrane"/>
    <property type="evidence" value="ECO:0007669"/>
    <property type="project" value="UniProtKB-SubCell"/>
</dbReference>
<sequence>MATAAVDPSLASSSSSPAPVSLSNIEAQWEKLSPEEQVSVHQQLETVQKKNWNELTVDEKKAAYYIAFGPHGPRKPISKPGDGMKMFLATLGALGVAGALSYVIRCFPAPEAPKTMTKEWQEAMNERALEQKMNPIKGIASEHYSGKGFVQSK</sequence>
<reference evidence="13 14" key="1">
    <citation type="journal article" date="2015" name="Fungal Genet. Biol.">
        <title>Evolution of novel wood decay mechanisms in Agaricales revealed by the genome sequences of Fistulina hepatica and Cylindrobasidium torrendii.</title>
        <authorList>
            <person name="Floudas D."/>
            <person name="Held B.W."/>
            <person name="Riley R."/>
            <person name="Nagy L.G."/>
            <person name="Koehler G."/>
            <person name="Ransdell A.S."/>
            <person name="Younus H."/>
            <person name="Chow J."/>
            <person name="Chiniquy J."/>
            <person name="Lipzen A."/>
            <person name="Tritt A."/>
            <person name="Sun H."/>
            <person name="Haridas S."/>
            <person name="LaButti K."/>
            <person name="Ohm R.A."/>
            <person name="Kues U."/>
            <person name="Blanchette R.A."/>
            <person name="Grigoriev I.V."/>
            <person name="Minto R.E."/>
            <person name="Hibbett D.S."/>
        </authorList>
    </citation>
    <scope>NUCLEOTIDE SEQUENCE [LARGE SCALE GENOMIC DNA]</scope>
    <source>
        <strain evidence="13 14">ATCC 64428</strain>
    </source>
</reference>
<evidence type="ECO:0000256" key="2">
    <source>
        <dbReference type="ARBA" id="ARBA00004673"/>
    </source>
</evidence>
<gene>
    <name evidence="13" type="ORF">FISHEDRAFT_46333</name>
</gene>
<evidence type="ECO:0000256" key="9">
    <source>
        <dbReference type="ARBA" id="ARBA00023128"/>
    </source>
</evidence>
<dbReference type="PANTHER" id="PTHR10707:SF10">
    <property type="entry name" value="CYTOCHROME C OXIDASE SUBUNIT 4"/>
    <property type="match status" value="1"/>
</dbReference>
<keyword evidence="14" id="KW-1185">Reference proteome</keyword>
<organism evidence="13 14">
    <name type="scientific">Fistulina hepatica ATCC 64428</name>
    <dbReference type="NCBI Taxonomy" id="1128425"/>
    <lineage>
        <taxon>Eukaryota</taxon>
        <taxon>Fungi</taxon>
        <taxon>Dikarya</taxon>
        <taxon>Basidiomycota</taxon>
        <taxon>Agaricomycotina</taxon>
        <taxon>Agaricomycetes</taxon>
        <taxon>Agaricomycetidae</taxon>
        <taxon>Agaricales</taxon>
        <taxon>Fistulinaceae</taxon>
        <taxon>Fistulina</taxon>
    </lineage>
</organism>
<feature type="region of interest" description="Disordered" evidence="11">
    <location>
        <begin position="1"/>
        <end position="20"/>
    </location>
</feature>
<evidence type="ECO:0000256" key="3">
    <source>
        <dbReference type="ARBA" id="ARBA00008135"/>
    </source>
</evidence>
<keyword evidence="9" id="KW-0496">Mitochondrion</keyword>
<evidence type="ECO:0000256" key="1">
    <source>
        <dbReference type="ARBA" id="ARBA00004434"/>
    </source>
</evidence>
<feature type="transmembrane region" description="Helical" evidence="12">
    <location>
        <begin position="84"/>
        <end position="104"/>
    </location>
</feature>
<dbReference type="GO" id="GO:0045277">
    <property type="term" value="C:respiratory chain complex IV"/>
    <property type="evidence" value="ECO:0007669"/>
    <property type="project" value="InterPro"/>
</dbReference>
<evidence type="ECO:0000256" key="4">
    <source>
        <dbReference type="ARBA" id="ARBA00022692"/>
    </source>
</evidence>
<evidence type="ECO:0000256" key="7">
    <source>
        <dbReference type="ARBA" id="ARBA00022989"/>
    </source>
</evidence>
<dbReference type="Proteomes" id="UP000054144">
    <property type="component" value="Unassembled WGS sequence"/>
</dbReference>
<dbReference type="PANTHER" id="PTHR10707">
    <property type="entry name" value="CYTOCHROME C OXIDASE SUBUNIT IV"/>
    <property type="match status" value="1"/>
</dbReference>
<evidence type="ECO:0000256" key="11">
    <source>
        <dbReference type="SAM" id="MobiDB-lite"/>
    </source>
</evidence>